<evidence type="ECO:0000256" key="1">
    <source>
        <dbReference type="SAM" id="Phobius"/>
    </source>
</evidence>
<gene>
    <name evidence="2" type="ORF">ONZ51_g11311</name>
</gene>
<evidence type="ECO:0000313" key="3">
    <source>
        <dbReference type="Proteomes" id="UP001215151"/>
    </source>
</evidence>
<dbReference type="SUPFAM" id="SSF81383">
    <property type="entry name" value="F-box domain"/>
    <property type="match status" value="1"/>
</dbReference>
<evidence type="ECO:0008006" key="4">
    <source>
        <dbReference type="Google" id="ProtNLM"/>
    </source>
</evidence>
<protein>
    <recommendedName>
        <fullName evidence="4">F-box domain-containing protein</fullName>
    </recommendedName>
</protein>
<reference evidence="2" key="1">
    <citation type="submission" date="2022-11" db="EMBL/GenBank/DDBJ databases">
        <title>Genome Sequence of Cubamyces cubensis.</title>
        <authorList>
            <person name="Buettner E."/>
        </authorList>
    </citation>
    <scope>NUCLEOTIDE SEQUENCE</scope>
    <source>
        <strain evidence="2">MPL-01</strain>
    </source>
</reference>
<keyword evidence="1" id="KW-0812">Transmembrane</keyword>
<dbReference type="EMBL" id="JAPEVG010000523">
    <property type="protein sequence ID" value="KAJ8461790.1"/>
    <property type="molecule type" value="Genomic_DNA"/>
</dbReference>
<keyword evidence="1" id="KW-1133">Transmembrane helix</keyword>
<dbReference type="InterPro" id="IPR032675">
    <property type="entry name" value="LRR_dom_sf"/>
</dbReference>
<sequence>MQLLELNDDVLLRIGSCISLKDLSRLSRTCHRLHDLICIHLLLRGNIWLTRGRLASFHRFMQVESGGNPARSRLLRSLTLNFFPDPNSPIPKAESAQAFADLLRTSGENLTSLSIYSDVVFVFTPNSLRCTLSWLPNLRSVVLDGLTEEYQDALADAPPDLQHVLLRFIKDLAHPNDERFYPLDPLPFLRHHHCSLRSLSLLQVGLDARGTPFRAVRELTVTNFSVNDWKTGLIGPLMHLFPQAERVELWSLRTHTDCYTYVYNDNWNDSALTTVTEIRTNGKLWQAEHGTWAHGLQYLDVMSLLDVYILGLSCHVDRIDVGCTFPSSIVTTTALADTTPRCLSLHLEGTRELREEFSDLLHAIAQVRSVTHLLVGISDGLLPSIAFDQLMARIGELFRGTPITHFFVHVNDHCIPDGRIYSETDDEVNPSITGRLALEAYEHPDAALQLLVQDNPSLRRVFFDFANDGLKAWECINTEGEERAHWVILEESHARGVLVAEDMPDVNSSPQKQLALSSLSQLNIICSALIAQLAMMLISLVLIFFYALTLARCSSVPLESYTLSSSFTVGIWDDAASVKIPLMKVVVTVKVLHSERVGIDSITVTFDDISYPSPSLFNPTRRVIRTARRSAAAIASDPKYHFPPPPPTSISIPSHHLNFSILNDARVAWSRRTSHFCPEFCNAI</sequence>
<dbReference type="Proteomes" id="UP001215151">
    <property type="component" value="Unassembled WGS sequence"/>
</dbReference>
<organism evidence="2 3">
    <name type="scientific">Trametes cubensis</name>
    <dbReference type="NCBI Taxonomy" id="1111947"/>
    <lineage>
        <taxon>Eukaryota</taxon>
        <taxon>Fungi</taxon>
        <taxon>Dikarya</taxon>
        <taxon>Basidiomycota</taxon>
        <taxon>Agaricomycotina</taxon>
        <taxon>Agaricomycetes</taxon>
        <taxon>Polyporales</taxon>
        <taxon>Polyporaceae</taxon>
        <taxon>Trametes</taxon>
    </lineage>
</organism>
<dbReference type="Gene3D" id="3.80.10.10">
    <property type="entry name" value="Ribonuclease Inhibitor"/>
    <property type="match status" value="1"/>
</dbReference>
<keyword evidence="1" id="KW-0472">Membrane</keyword>
<dbReference type="AlphaFoldDB" id="A0AAD7THW2"/>
<feature type="transmembrane region" description="Helical" evidence="1">
    <location>
        <begin position="522"/>
        <end position="548"/>
    </location>
</feature>
<evidence type="ECO:0000313" key="2">
    <source>
        <dbReference type="EMBL" id="KAJ8461790.1"/>
    </source>
</evidence>
<dbReference type="InterPro" id="IPR036047">
    <property type="entry name" value="F-box-like_dom_sf"/>
</dbReference>
<name>A0AAD7THW2_9APHY</name>
<keyword evidence="3" id="KW-1185">Reference proteome</keyword>
<accession>A0AAD7THW2</accession>
<comment type="caution">
    <text evidence="2">The sequence shown here is derived from an EMBL/GenBank/DDBJ whole genome shotgun (WGS) entry which is preliminary data.</text>
</comment>
<proteinExistence type="predicted"/>